<dbReference type="SUPFAM" id="SSF56784">
    <property type="entry name" value="HAD-like"/>
    <property type="match status" value="1"/>
</dbReference>
<dbReference type="Pfam" id="PF00534">
    <property type="entry name" value="Glycos_transf_1"/>
    <property type="match status" value="1"/>
</dbReference>
<comment type="catalytic activity">
    <reaction evidence="5">
        <text>beta-D-fructose 6-phosphate + UDP-alpha-D-glucose = sucrose 6(F)-phosphate + UDP + H(+)</text>
        <dbReference type="Rhea" id="RHEA:22172"/>
        <dbReference type="ChEBI" id="CHEBI:15378"/>
        <dbReference type="ChEBI" id="CHEBI:57634"/>
        <dbReference type="ChEBI" id="CHEBI:57723"/>
        <dbReference type="ChEBI" id="CHEBI:58223"/>
        <dbReference type="ChEBI" id="CHEBI:58885"/>
        <dbReference type="EC" id="2.4.1.14"/>
    </reaction>
</comment>
<dbReference type="RefSeq" id="WP_042734151.1">
    <property type="nucleotide sequence ID" value="NZ_CP010848.1"/>
</dbReference>
<reference evidence="9 10" key="1">
    <citation type="submission" date="2015-04" db="EMBL/GenBank/DDBJ databases">
        <title>Draft genome sequence of Rathayibacter toxicus strain FH-142 (AKA 70134 or CS 32), a Western Australian isolate.</title>
        <authorList>
            <consortium name="Consortium for Microbial Forensics and Genomics (microFORGE)"/>
            <person name="Knight B.M."/>
            <person name="Roberts D.P."/>
            <person name="Lin D."/>
            <person name="Hari K."/>
            <person name="Fletcher J."/>
            <person name="Melcher U."/>
            <person name="Blagden T."/>
            <person name="Luster D.G."/>
            <person name="Sechler A.J."/>
            <person name="Schneider W.L."/>
            <person name="Winegar R.A."/>
        </authorList>
    </citation>
    <scope>NUCLEOTIDE SEQUENCE [LARGE SCALE GENOMIC DNA]</scope>
    <source>
        <strain evidence="9 10">FH142</strain>
    </source>
</reference>
<accession>A0A0C5BFE0</accession>
<dbReference type="InterPro" id="IPR001296">
    <property type="entry name" value="Glyco_trans_1"/>
</dbReference>
<feature type="domain" description="Glycosyltransferase subfamily 4-like N-terminal" evidence="8">
    <location>
        <begin position="26"/>
        <end position="206"/>
    </location>
</feature>
<protein>
    <recommendedName>
        <fullName evidence="2">sucrose-phosphate synthase</fullName>
        <ecNumber evidence="2">2.4.1.14</ecNumber>
    </recommendedName>
</protein>
<dbReference type="STRING" id="145458.APU90_09710"/>
<dbReference type="eggNOG" id="COG0438">
    <property type="taxonomic scope" value="Bacteria"/>
</dbReference>
<keyword evidence="4" id="KW-0808">Transferase</keyword>
<comment type="caution">
    <text evidence="9">The sequence shown here is derived from an EMBL/GenBank/DDBJ whole genome shotgun (WGS) entry which is preliminary data.</text>
</comment>
<evidence type="ECO:0000256" key="5">
    <source>
        <dbReference type="ARBA" id="ARBA00047471"/>
    </source>
</evidence>
<dbReference type="GeneID" id="93666886"/>
<organism evidence="9 10">
    <name type="scientific">Rathayibacter toxicus</name>
    <dbReference type="NCBI Taxonomy" id="145458"/>
    <lineage>
        <taxon>Bacteria</taxon>
        <taxon>Bacillati</taxon>
        <taxon>Actinomycetota</taxon>
        <taxon>Actinomycetes</taxon>
        <taxon>Micrococcales</taxon>
        <taxon>Microbacteriaceae</taxon>
        <taxon>Rathayibacter</taxon>
    </lineage>
</organism>
<dbReference type="Gene3D" id="3.40.50.1000">
    <property type="entry name" value="HAD superfamily/HAD-like"/>
    <property type="match status" value="1"/>
</dbReference>
<evidence type="ECO:0000259" key="7">
    <source>
        <dbReference type="Pfam" id="PF05116"/>
    </source>
</evidence>
<evidence type="ECO:0000256" key="4">
    <source>
        <dbReference type="ARBA" id="ARBA00022679"/>
    </source>
</evidence>
<evidence type="ECO:0000256" key="2">
    <source>
        <dbReference type="ARBA" id="ARBA00012536"/>
    </source>
</evidence>
<dbReference type="Gene3D" id="3.40.50.2000">
    <property type="entry name" value="Glycogen Phosphorylase B"/>
    <property type="match status" value="2"/>
</dbReference>
<dbReference type="InterPro" id="IPR036412">
    <property type="entry name" value="HAD-like_sf"/>
</dbReference>
<dbReference type="GO" id="GO:0046524">
    <property type="term" value="F:sucrose-phosphate synthase activity"/>
    <property type="evidence" value="ECO:0007669"/>
    <property type="project" value="UniProtKB-EC"/>
</dbReference>
<dbReference type="Proteomes" id="UP000052979">
    <property type="component" value="Unassembled WGS sequence"/>
</dbReference>
<evidence type="ECO:0000256" key="1">
    <source>
        <dbReference type="ARBA" id="ARBA00006530"/>
    </source>
</evidence>
<gene>
    <name evidence="9" type="ORF">VT73_10310</name>
</gene>
<evidence type="ECO:0000259" key="8">
    <source>
        <dbReference type="Pfam" id="PF13579"/>
    </source>
</evidence>
<dbReference type="InterPro" id="IPR028098">
    <property type="entry name" value="Glyco_trans_4-like_N"/>
</dbReference>
<dbReference type="SUPFAM" id="SSF53756">
    <property type="entry name" value="UDP-Glycosyltransferase/glycogen phosphorylase"/>
    <property type="match status" value="1"/>
</dbReference>
<dbReference type="SFLD" id="SFLDG01141">
    <property type="entry name" value="C2.B.1:_Sucrose_Phosphatase_Li"/>
    <property type="match status" value="1"/>
</dbReference>
<dbReference type="PATRIC" id="fig|145458.7.peg.1677"/>
<proteinExistence type="inferred from homology"/>
<feature type="domain" description="Sucrose phosphatase-like" evidence="7">
    <location>
        <begin position="439"/>
        <end position="670"/>
    </location>
</feature>
<dbReference type="AlphaFoldDB" id="A0A0C5BFE0"/>
<dbReference type="InterPro" id="IPR023214">
    <property type="entry name" value="HAD_sf"/>
</dbReference>
<keyword evidence="3" id="KW-0328">Glycosyltransferase</keyword>
<dbReference type="EC" id="2.4.1.14" evidence="2"/>
<keyword evidence="10" id="KW-1185">Reference proteome</keyword>
<dbReference type="EMBL" id="LBFI01000057">
    <property type="protein sequence ID" value="KKM44287.1"/>
    <property type="molecule type" value="Genomic_DNA"/>
</dbReference>
<dbReference type="KEGG" id="rtc:APU90_09710"/>
<dbReference type="SFLD" id="SFLDG01140">
    <property type="entry name" value="C2.B:_Phosphomannomutase_and_P"/>
    <property type="match status" value="1"/>
</dbReference>
<evidence type="ECO:0000313" key="9">
    <source>
        <dbReference type="EMBL" id="KKM44287.1"/>
    </source>
</evidence>
<evidence type="ECO:0000256" key="3">
    <source>
        <dbReference type="ARBA" id="ARBA00022676"/>
    </source>
</evidence>
<evidence type="ECO:0000313" key="10">
    <source>
        <dbReference type="Proteomes" id="UP000052979"/>
    </source>
</evidence>
<dbReference type="Gene3D" id="3.90.1070.10">
    <property type="match status" value="1"/>
</dbReference>
<dbReference type="SFLD" id="SFLDS00003">
    <property type="entry name" value="Haloacid_Dehalogenase"/>
    <property type="match status" value="1"/>
</dbReference>
<dbReference type="Pfam" id="PF05116">
    <property type="entry name" value="S6PP"/>
    <property type="match status" value="1"/>
</dbReference>
<dbReference type="InterPro" id="IPR006380">
    <property type="entry name" value="SPP-like_dom"/>
</dbReference>
<dbReference type="eggNOG" id="COG0561">
    <property type="taxonomic scope" value="Bacteria"/>
</dbReference>
<dbReference type="PANTHER" id="PTHR46039:SF5">
    <property type="entry name" value="SUCROSE-PHOSPHATE SYNTHASE 3-RELATED"/>
    <property type="match status" value="1"/>
</dbReference>
<feature type="domain" description="Glycosyl transferase family 1" evidence="6">
    <location>
        <begin position="229"/>
        <end position="394"/>
    </location>
</feature>
<comment type="similarity">
    <text evidence="1">Belongs to the glycosyltransferase 1 family.</text>
</comment>
<dbReference type="KEGG" id="rtx:TI83_07365"/>
<dbReference type="Pfam" id="PF13579">
    <property type="entry name" value="Glyco_trans_4_4"/>
    <property type="match status" value="1"/>
</dbReference>
<sequence>MNIVHIALQGCLRGRNVDFGVTADTGGHIRYVLDHANAVIEADSSTAITIVTRRFEAPFATYGAVPIERVSPRLRIVRLPSELRGYRTMAELTAELPSLQESFLAWLRTEPLPDLIHAHYSEAAVLAQVAKIHFGIPYVYTPHSYGRVSVDASGQTDAVLAARIAREDAALAEADLVTASSVHEAENQAAQSPTYRPGCVAVLPPGVDIDAFTLPDVPAELDERLSRTLRDPDRPTVLAVARPVRKKNLVSVLRAFRASPRLRTVANVIVIAGTRDHNDNLEPEARAVLAELLVAATAPDLKGIVSIPRHYGSREIPAIYRWARDRGGVFVSPARSEPFGLTLLEAAASGLPVVGTTVGAPPEIVQRLGNGAVVDPDDVIALATEIERMFDNRALWSYRSANGCRAVRALTWKHHATSYLSLVRGIVSLAVMSPPRLEERLLVCDVDGTLTGDPAASARFARWLALESSVRFAIATGRRFYDALEILRLAGLPRPEVVIASVGTEVYWRNADGATYREDENWSTRHAWRWPRDAIVRLLAGVDGLQPQPNGAQRPRKLGYLTADSGVVDKIATVLADLDHTLIWSHGRFVDVLPGGVSKASAVEYVADQLGFDAANIIVAGDSGNDRSMLTHATHAILVSNAIDNLSYDPALAHAYVSEAAFADGVIEGVMRVLAGRAAETAVRRA</sequence>
<dbReference type="InterPro" id="IPR044161">
    <property type="entry name" value="SPS"/>
</dbReference>
<evidence type="ECO:0000259" key="6">
    <source>
        <dbReference type="Pfam" id="PF00534"/>
    </source>
</evidence>
<dbReference type="PANTHER" id="PTHR46039">
    <property type="entry name" value="SUCROSE-PHOSPHATE SYNTHASE 3-RELATED"/>
    <property type="match status" value="1"/>
</dbReference>
<name>A0A0C5BFE0_9MICO</name>